<name>L9UNS3_NATMM</name>
<organism evidence="1 2">
    <name type="scientific">Natrialba magadii (strain ATCC 43099 / DSM 3394 / CCM 3739 / CIP 104546 / IAM 13178 / JCM 8861 / NBRC 102185 / NCIMB 2190 / MS3)</name>
    <name type="common">Natronobacterium magadii</name>
    <dbReference type="NCBI Taxonomy" id="547559"/>
    <lineage>
        <taxon>Archaea</taxon>
        <taxon>Methanobacteriati</taxon>
        <taxon>Methanobacteriota</taxon>
        <taxon>Stenosarchaea group</taxon>
        <taxon>Halobacteria</taxon>
        <taxon>Halobacteriales</taxon>
        <taxon>Natrialbaceae</taxon>
        <taxon>Natrialba</taxon>
    </lineage>
</organism>
<dbReference type="Proteomes" id="UP000011543">
    <property type="component" value="Unassembled WGS sequence"/>
</dbReference>
<proteinExistence type="predicted"/>
<dbReference type="AlphaFoldDB" id="L9UNS3"/>
<comment type="caution">
    <text evidence="1">The sequence shown here is derived from an EMBL/GenBank/DDBJ whole genome shotgun (WGS) entry which is preliminary data.</text>
</comment>
<evidence type="ECO:0000313" key="2">
    <source>
        <dbReference type="Proteomes" id="UP000011543"/>
    </source>
</evidence>
<gene>
    <name evidence="1" type="ORF">C500_15115</name>
</gene>
<dbReference type="EMBL" id="AOHS01000051">
    <property type="protein sequence ID" value="ELY26504.1"/>
    <property type="molecule type" value="Genomic_DNA"/>
</dbReference>
<protein>
    <submittedName>
        <fullName evidence="1">Uncharacterized protein</fullName>
    </submittedName>
</protein>
<accession>L9UNS3</accession>
<sequence length="28" mass="3308">MHLDEISAARSWDVNSYVQRARSFLEEP</sequence>
<evidence type="ECO:0000313" key="1">
    <source>
        <dbReference type="EMBL" id="ELY26504.1"/>
    </source>
</evidence>
<dbReference type="PATRIC" id="fig|547559.17.peg.2974"/>
<reference evidence="1 2" key="1">
    <citation type="journal article" date="2014" name="PLoS Genet.">
        <title>Phylogenetically driven sequencing of extremely halophilic archaea reveals strategies for static and dynamic osmo-response.</title>
        <authorList>
            <person name="Becker E.A."/>
            <person name="Seitzer P.M."/>
            <person name="Tritt A."/>
            <person name="Larsen D."/>
            <person name="Krusor M."/>
            <person name="Yao A.I."/>
            <person name="Wu D."/>
            <person name="Madern D."/>
            <person name="Eisen J.A."/>
            <person name="Darling A.E."/>
            <person name="Facciotti M.T."/>
        </authorList>
    </citation>
    <scope>NUCLEOTIDE SEQUENCE [LARGE SCALE GENOMIC DNA]</scope>
    <source>
        <strain evidence="2">ATCC 43099 / DSM 3394 / CCM 3739 / CIP 104546 / IAM 13178 / JCM 8861 / NBRC 102185 / NCIMB 2190 / MS3</strain>
    </source>
</reference>